<evidence type="ECO:0000313" key="10">
    <source>
        <dbReference type="Proteomes" id="UP000256779"/>
    </source>
</evidence>
<keyword evidence="7" id="KW-0378">Hydrolase</keyword>
<dbReference type="AlphaFoldDB" id="A0A3D9L0J2"/>
<gene>
    <name evidence="7" type="primary">pgl</name>
    <name evidence="9" type="ORF">C7460_11324</name>
</gene>
<dbReference type="GO" id="GO:0017057">
    <property type="term" value="F:6-phosphogluconolactonase activity"/>
    <property type="evidence" value="ECO:0007669"/>
    <property type="project" value="UniProtKB-UniRule"/>
</dbReference>
<dbReference type="EC" id="3.1.1.31" evidence="5 7"/>
<dbReference type="InterPro" id="IPR005900">
    <property type="entry name" value="6-phosphogluconolactonase_DevB"/>
</dbReference>
<dbReference type="OrthoDB" id="9810967at2"/>
<dbReference type="Pfam" id="PF01182">
    <property type="entry name" value="Glucosamine_iso"/>
    <property type="match status" value="1"/>
</dbReference>
<evidence type="ECO:0000256" key="7">
    <source>
        <dbReference type="RuleBase" id="RU365095"/>
    </source>
</evidence>
<dbReference type="PANTHER" id="PTHR11054:SF0">
    <property type="entry name" value="6-PHOSPHOGLUCONOLACTONASE"/>
    <property type="match status" value="1"/>
</dbReference>
<keyword evidence="10" id="KW-1185">Reference proteome</keyword>
<evidence type="ECO:0000256" key="4">
    <source>
        <dbReference type="ARBA" id="ARBA00010662"/>
    </source>
</evidence>
<sequence length="241" mass="26666">MTKDQFIISKDAQATAEAFGDYLMAEAAKKEQFHVALSGGSTPKILFDYLAENYADAAQWQKMHFYWGDERMVPPTDGDSNYKMTKDRLFDKVPVPAENIHRILGEEDPADEAVRYGSLLTQQMNVVNGLPVFDMVILGMGGDGHTASIFPHEIELLQSSNVCDVATHPESGQIRVTLSGPVINAASEVVFLVTGSGKQEKIDEIYHQKGGWESYPASFIKPTDGKLQWYVDEAAVAEVFK</sequence>
<dbReference type="NCBIfam" id="TIGR01198">
    <property type="entry name" value="pgl"/>
    <property type="match status" value="1"/>
</dbReference>
<name>A0A3D9L0J2_MARFU</name>
<dbReference type="PANTHER" id="PTHR11054">
    <property type="entry name" value="6-PHOSPHOGLUCONOLACTONASE"/>
    <property type="match status" value="1"/>
</dbReference>
<comment type="similarity">
    <text evidence="4 7">Belongs to the glucosamine/galactosamine-6-phosphate isomerase family. 6-phosphogluconolactonase subfamily.</text>
</comment>
<dbReference type="EMBL" id="QREG01000013">
    <property type="protein sequence ID" value="RED96976.1"/>
    <property type="molecule type" value="Genomic_DNA"/>
</dbReference>
<dbReference type="Gene3D" id="3.40.50.1360">
    <property type="match status" value="1"/>
</dbReference>
<dbReference type="InterPro" id="IPR006148">
    <property type="entry name" value="Glc/Gal-6P_isomerase"/>
</dbReference>
<evidence type="ECO:0000259" key="8">
    <source>
        <dbReference type="Pfam" id="PF01182"/>
    </source>
</evidence>
<dbReference type="CDD" id="cd01400">
    <property type="entry name" value="6PGL"/>
    <property type="match status" value="1"/>
</dbReference>
<proteinExistence type="inferred from homology"/>
<comment type="caution">
    <text evidence="9">The sequence shown here is derived from an EMBL/GenBank/DDBJ whole genome shotgun (WGS) entry which is preliminary data.</text>
</comment>
<feature type="domain" description="Glucosamine/galactosamine-6-phosphate isomerase" evidence="8">
    <location>
        <begin position="12"/>
        <end position="229"/>
    </location>
</feature>
<comment type="function">
    <text evidence="2 7">Hydrolysis of 6-phosphogluconolactone to 6-phosphogluconate.</text>
</comment>
<accession>A0A3D9L0J2</accession>
<dbReference type="GO" id="GO:0005975">
    <property type="term" value="P:carbohydrate metabolic process"/>
    <property type="evidence" value="ECO:0007669"/>
    <property type="project" value="UniProtKB-UniRule"/>
</dbReference>
<dbReference type="RefSeq" id="WP_115868723.1">
    <property type="nucleotide sequence ID" value="NZ_QREG01000013.1"/>
</dbReference>
<evidence type="ECO:0000313" key="9">
    <source>
        <dbReference type="EMBL" id="RED96976.1"/>
    </source>
</evidence>
<evidence type="ECO:0000256" key="1">
    <source>
        <dbReference type="ARBA" id="ARBA00000832"/>
    </source>
</evidence>
<dbReference type="SUPFAM" id="SSF100950">
    <property type="entry name" value="NagB/RpiA/CoA transferase-like"/>
    <property type="match status" value="1"/>
</dbReference>
<dbReference type="GO" id="GO:0006098">
    <property type="term" value="P:pentose-phosphate shunt"/>
    <property type="evidence" value="ECO:0007669"/>
    <property type="project" value="UniProtKB-UniPathway"/>
</dbReference>
<evidence type="ECO:0000256" key="5">
    <source>
        <dbReference type="ARBA" id="ARBA00013198"/>
    </source>
</evidence>
<reference evidence="9 10" key="1">
    <citation type="submission" date="2018-07" db="EMBL/GenBank/DDBJ databases">
        <title>Genomic Encyclopedia of Type Strains, Phase IV (KMG-IV): sequencing the most valuable type-strain genomes for metagenomic binning, comparative biology and taxonomic classification.</title>
        <authorList>
            <person name="Goeker M."/>
        </authorList>
    </citation>
    <scope>NUCLEOTIDE SEQUENCE [LARGE SCALE GENOMIC DNA]</scope>
    <source>
        <strain evidence="9 10">DSM 4134</strain>
    </source>
</reference>
<evidence type="ECO:0000256" key="2">
    <source>
        <dbReference type="ARBA" id="ARBA00002681"/>
    </source>
</evidence>
<evidence type="ECO:0000256" key="6">
    <source>
        <dbReference type="ARBA" id="ARBA00020337"/>
    </source>
</evidence>
<comment type="pathway">
    <text evidence="3 7">Carbohydrate degradation; pentose phosphate pathway; D-ribulose 5-phosphate from D-glucose 6-phosphate (oxidative stage): step 2/3.</text>
</comment>
<comment type="catalytic activity">
    <reaction evidence="1 7">
        <text>6-phospho-D-glucono-1,5-lactone + H2O = 6-phospho-D-gluconate + H(+)</text>
        <dbReference type="Rhea" id="RHEA:12556"/>
        <dbReference type="ChEBI" id="CHEBI:15377"/>
        <dbReference type="ChEBI" id="CHEBI:15378"/>
        <dbReference type="ChEBI" id="CHEBI:57955"/>
        <dbReference type="ChEBI" id="CHEBI:58759"/>
        <dbReference type="EC" id="3.1.1.31"/>
    </reaction>
</comment>
<dbReference type="InterPro" id="IPR039104">
    <property type="entry name" value="6PGL"/>
</dbReference>
<dbReference type="InterPro" id="IPR037171">
    <property type="entry name" value="NagB/RpiA_transferase-like"/>
</dbReference>
<protein>
    <recommendedName>
        <fullName evidence="6 7">6-phosphogluconolactonase</fullName>
        <shortName evidence="7">6PGL</shortName>
        <ecNumber evidence="5 7">3.1.1.31</ecNumber>
    </recommendedName>
</protein>
<dbReference type="UniPathway" id="UPA00115">
    <property type="reaction ID" value="UER00409"/>
</dbReference>
<dbReference type="Proteomes" id="UP000256779">
    <property type="component" value="Unassembled WGS sequence"/>
</dbReference>
<organism evidence="9 10">
    <name type="scientific">Marinoscillum furvescens DSM 4134</name>
    <dbReference type="NCBI Taxonomy" id="1122208"/>
    <lineage>
        <taxon>Bacteria</taxon>
        <taxon>Pseudomonadati</taxon>
        <taxon>Bacteroidota</taxon>
        <taxon>Cytophagia</taxon>
        <taxon>Cytophagales</taxon>
        <taxon>Reichenbachiellaceae</taxon>
        <taxon>Marinoscillum</taxon>
    </lineage>
</organism>
<evidence type="ECO:0000256" key="3">
    <source>
        <dbReference type="ARBA" id="ARBA00004961"/>
    </source>
</evidence>